<name>A0AAW1SEW0_9CHLO</name>
<protein>
    <submittedName>
        <fullName evidence="1">Uncharacterized protein</fullName>
    </submittedName>
</protein>
<keyword evidence="2" id="KW-1185">Reference proteome</keyword>
<sequence length="339" mass="37747">MPELLICVYLDGNLKEPARGQPLRAGISGAAALEVLETLNGPGGLQGPGIFISRDDKDLREGSQEKKRIFLLDLDDEGEVVDRIGLKLSGPQEFKDYLARAGVPGLRQLNPLGLDLIIDFDEVQDGFEYTPWDMVDIELSKVVQSQGQQLPHVQQSQEDELALAMQHELRLSGLADDPKLARSLRDLRSGTRRGQYFDAVIMEGHKQSFLGWHLTFAQDVSDLYDLKEAAAVLMTRAASATDGQYAAFRNREIGLCYMAEKVAPNQAERLAAECQRLNILQFTRSGLDISMTRKSLNQPASQRHPLRRADVMIKPASAMVMGRSCFRHAMCTSRHSRLV</sequence>
<evidence type="ECO:0000313" key="2">
    <source>
        <dbReference type="Proteomes" id="UP001438707"/>
    </source>
</evidence>
<proteinExistence type="predicted"/>
<dbReference type="EMBL" id="JALJOS010000001">
    <property type="protein sequence ID" value="KAK9844793.1"/>
    <property type="molecule type" value="Genomic_DNA"/>
</dbReference>
<accession>A0AAW1SEW0</accession>
<comment type="caution">
    <text evidence="1">The sequence shown here is derived from an EMBL/GenBank/DDBJ whole genome shotgun (WGS) entry which is preliminary data.</text>
</comment>
<dbReference type="Proteomes" id="UP001438707">
    <property type="component" value="Unassembled WGS sequence"/>
</dbReference>
<evidence type="ECO:0000313" key="1">
    <source>
        <dbReference type="EMBL" id="KAK9844793.1"/>
    </source>
</evidence>
<reference evidence="1 2" key="1">
    <citation type="journal article" date="2024" name="Nat. Commun.">
        <title>Phylogenomics reveals the evolutionary origins of lichenization in chlorophyte algae.</title>
        <authorList>
            <person name="Puginier C."/>
            <person name="Libourel C."/>
            <person name="Otte J."/>
            <person name="Skaloud P."/>
            <person name="Haon M."/>
            <person name="Grisel S."/>
            <person name="Petersen M."/>
            <person name="Berrin J.G."/>
            <person name="Delaux P.M."/>
            <person name="Dal Grande F."/>
            <person name="Keller J."/>
        </authorList>
    </citation>
    <scope>NUCLEOTIDE SEQUENCE [LARGE SCALE GENOMIC DNA]</scope>
    <source>
        <strain evidence="1 2">SAG 2145</strain>
    </source>
</reference>
<dbReference type="AlphaFoldDB" id="A0AAW1SEW0"/>
<gene>
    <name evidence="1" type="ORF">WJX74_006909</name>
</gene>
<organism evidence="1 2">
    <name type="scientific">Apatococcus lobatus</name>
    <dbReference type="NCBI Taxonomy" id="904363"/>
    <lineage>
        <taxon>Eukaryota</taxon>
        <taxon>Viridiplantae</taxon>
        <taxon>Chlorophyta</taxon>
        <taxon>core chlorophytes</taxon>
        <taxon>Trebouxiophyceae</taxon>
        <taxon>Chlorellales</taxon>
        <taxon>Chlorellaceae</taxon>
        <taxon>Apatococcus</taxon>
    </lineage>
</organism>